<dbReference type="InterPro" id="IPR019775">
    <property type="entry name" value="WD40_repeat_CS"/>
</dbReference>
<dbReference type="RefSeq" id="WP_051903224.1">
    <property type="nucleotide sequence ID" value="NZ_CP008896.1"/>
</dbReference>
<feature type="repeat" description="WD" evidence="3">
    <location>
        <begin position="83"/>
        <end position="113"/>
    </location>
</feature>
<name>A0A379I9A8_PSEFL</name>
<dbReference type="InterPro" id="IPR001680">
    <property type="entry name" value="WD40_rpt"/>
</dbReference>
<reference evidence="4 5" key="1">
    <citation type="submission" date="2018-06" db="EMBL/GenBank/DDBJ databases">
        <authorList>
            <consortium name="Pathogen Informatics"/>
            <person name="Doyle S."/>
        </authorList>
    </citation>
    <scope>NUCLEOTIDE SEQUENCE [LARGE SCALE GENOMIC DNA]</scope>
    <source>
        <strain evidence="4 5">NCTC10392</strain>
    </source>
</reference>
<dbReference type="Proteomes" id="UP000255125">
    <property type="component" value="Unassembled WGS sequence"/>
</dbReference>
<evidence type="ECO:0000313" key="4">
    <source>
        <dbReference type="EMBL" id="SUD29311.1"/>
    </source>
</evidence>
<dbReference type="EMBL" id="UGUS01000002">
    <property type="protein sequence ID" value="SUD29311.1"/>
    <property type="molecule type" value="Genomic_DNA"/>
</dbReference>
<dbReference type="SUPFAM" id="SSF50998">
    <property type="entry name" value="Quinoprotein alcohol dehydrogenase-like"/>
    <property type="match status" value="1"/>
</dbReference>
<sequence length="560" mass="60975">MIQHQAPISGLSLFGQQYIATAGYDNQIILWNAQTRQPLQRGWHDHLANYCDFSPDGSLLVTASSDGSTRLWSVPEFKLQCVMTSHSDDVMQAKFSPDGEKIASCSYDSSLSVHHKNGNFICKMQGHSGLVESFDWTADSQQLLSCGTDGTIRAWEASTGDCLAIKETEGHDMDALVTLSAGVFIVGNNDGELQVISGDTVLSSYKGHRSSVKKLVKSKFDNSLLSLGYDGVAVLWSIEGHTLVEWKRSEYPKEIWARSAEFQSRDKIYFATFGSTFAIWDIARNHWDLEGFVPSASLNSVHAADGVIYSIGDAGLLKADGKDMGGPQSLCNFVVKTGPVLVCGGQTGQVFDVLKNRVAYAHHAPLNCGVNFEVDGEQRLAVGSYSGDIIIFKVNDRHLEFVSCHKIHENAIKGISLHGNCLYTGCADGEIGVTDTRSYEVVNKITHAHEGILNDLCSYANGVATVSRDLTLKLWGEPRATIPSRHTHSIKCIASNDDGNFIATGSYGGTVDVYDCKAGQWLGNVRKVSAAGISSLSWDDEKQRFLASSYDGRIYAVELG</sequence>
<feature type="repeat" description="WD" evidence="3">
    <location>
        <begin position="1"/>
        <end position="41"/>
    </location>
</feature>
<feature type="repeat" description="WD" evidence="3">
    <location>
        <begin position="124"/>
        <end position="165"/>
    </location>
</feature>
<dbReference type="InterPro" id="IPR011047">
    <property type="entry name" value="Quinoprotein_ADH-like_sf"/>
</dbReference>
<keyword evidence="2" id="KW-0677">Repeat</keyword>
<dbReference type="OrthoDB" id="135039at2"/>
<dbReference type="Gene3D" id="2.130.10.10">
    <property type="entry name" value="YVTN repeat-like/Quinoprotein amine dehydrogenase"/>
    <property type="match status" value="3"/>
</dbReference>
<dbReference type="PANTHER" id="PTHR19848">
    <property type="entry name" value="WD40 REPEAT PROTEIN"/>
    <property type="match status" value="1"/>
</dbReference>
<evidence type="ECO:0000256" key="1">
    <source>
        <dbReference type="ARBA" id="ARBA00022574"/>
    </source>
</evidence>
<gene>
    <name evidence="4" type="ORF">NCTC10392_01243</name>
</gene>
<dbReference type="PROSITE" id="PS50082">
    <property type="entry name" value="WD_REPEATS_2"/>
    <property type="match status" value="6"/>
</dbReference>
<feature type="repeat" description="WD" evidence="3">
    <location>
        <begin position="483"/>
        <end position="515"/>
    </location>
</feature>
<evidence type="ECO:0000256" key="2">
    <source>
        <dbReference type="ARBA" id="ARBA00022737"/>
    </source>
</evidence>
<dbReference type="Pfam" id="PF00400">
    <property type="entry name" value="WD40"/>
    <property type="match status" value="4"/>
</dbReference>
<dbReference type="PANTHER" id="PTHR19848:SF8">
    <property type="entry name" value="F-BOX AND WD REPEAT DOMAIN CONTAINING 7"/>
    <property type="match status" value="1"/>
</dbReference>
<dbReference type="AlphaFoldDB" id="A0A379I9A8"/>
<accession>A0A379I9A8</accession>
<dbReference type="SUPFAM" id="SSF50978">
    <property type="entry name" value="WD40 repeat-like"/>
    <property type="match status" value="1"/>
</dbReference>
<protein>
    <submittedName>
        <fullName evidence="4">WD repeat-containing protein</fullName>
    </submittedName>
</protein>
<proteinExistence type="predicted"/>
<dbReference type="PROSITE" id="PS50294">
    <property type="entry name" value="WD_REPEATS_REGION"/>
    <property type="match status" value="2"/>
</dbReference>
<feature type="repeat" description="WD" evidence="3">
    <location>
        <begin position="44"/>
        <end position="74"/>
    </location>
</feature>
<dbReference type="PROSITE" id="PS00678">
    <property type="entry name" value="WD_REPEATS_1"/>
    <property type="match status" value="2"/>
</dbReference>
<organism evidence="4 5">
    <name type="scientific">Pseudomonas fluorescens</name>
    <dbReference type="NCBI Taxonomy" id="294"/>
    <lineage>
        <taxon>Bacteria</taxon>
        <taxon>Pseudomonadati</taxon>
        <taxon>Pseudomonadota</taxon>
        <taxon>Gammaproteobacteria</taxon>
        <taxon>Pseudomonadales</taxon>
        <taxon>Pseudomonadaceae</taxon>
        <taxon>Pseudomonas</taxon>
    </lineage>
</organism>
<dbReference type="InterPro" id="IPR015943">
    <property type="entry name" value="WD40/YVTN_repeat-like_dom_sf"/>
</dbReference>
<feature type="repeat" description="WD" evidence="3">
    <location>
        <begin position="205"/>
        <end position="239"/>
    </location>
</feature>
<evidence type="ECO:0000313" key="5">
    <source>
        <dbReference type="Proteomes" id="UP000255125"/>
    </source>
</evidence>
<keyword evidence="1 3" id="KW-0853">WD repeat</keyword>
<evidence type="ECO:0000256" key="3">
    <source>
        <dbReference type="PROSITE-ProRule" id="PRU00221"/>
    </source>
</evidence>
<dbReference type="InterPro" id="IPR036322">
    <property type="entry name" value="WD40_repeat_dom_sf"/>
</dbReference>
<dbReference type="SMART" id="SM00320">
    <property type="entry name" value="WD40"/>
    <property type="match status" value="10"/>
</dbReference>